<keyword evidence="4 10" id="KW-0699">rRNA-binding</keyword>
<keyword evidence="7 10" id="KW-0862">Zinc</keyword>
<dbReference type="SUPFAM" id="SSF50249">
    <property type="entry name" value="Nucleic acid-binding proteins"/>
    <property type="match status" value="1"/>
</dbReference>
<keyword evidence="9 10" id="KW-0342">GTP-binding</keyword>
<dbReference type="SUPFAM" id="SSF52540">
    <property type="entry name" value="P-loop containing nucleoside triphosphate hydrolases"/>
    <property type="match status" value="1"/>
</dbReference>
<dbReference type="Proteomes" id="UP000323521">
    <property type="component" value="Chromosome"/>
</dbReference>
<dbReference type="GO" id="GO:0019843">
    <property type="term" value="F:rRNA binding"/>
    <property type="evidence" value="ECO:0007669"/>
    <property type="project" value="UniProtKB-KW"/>
</dbReference>
<dbReference type="InterPro" id="IPR012340">
    <property type="entry name" value="NA-bd_OB-fold"/>
</dbReference>
<evidence type="ECO:0000256" key="7">
    <source>
        <dbReference type="ARBA" id="ARBA00022833"/>
    </source>
</evidence>
<evidence type="ECO:0000259" key="11">
    <source>
        <dbReference type="PROSITE" id="PS50936"/>
    </source>
</evidence>
<dbReference type="GO" id="GO:0005737">
    <property type="term" value="C:cytoplasm"/>
    <property type="evidence" value="ECO:0007669"/>
    <property type="project" value="UniProtKB-SubCell"/>
</dbReference>
<comment type="subcellular location">
    <subcellularLocation>
        <location evidence="10">Cytoplasm</location>
    </subcellularLocation>
</comment>
<keyword evidence="5 10" id="KW-0547">Nucleotide-binding</keyword>
<evidence type="ECO:0000256" key="3">
    <source>
        <dbReference type="ARBA" id="ARBA00022723"/>
    </source>
</evidence>
<accession>A0A3G1KQF9</accession>
<dbReference type="GO" id="GO:0046872">
    <property type="term" value="F:metal ion binding"/>
    <property type="evidence" value="ECO:0007669"/>
    <property type="project" value="UniProtKB-KW"/>
</dbReference>
<dbReference type="NCBIfam" id="TIGR00157">
    <property type="entry name" value="ribosome small subunit-dependent GTPase A"/>
    <property type="match status" value="1"/>
</dbReference>
<evidence type="ECO:0000259" key="12">
    <source>
        <dbReference type="PROSITE" id="PS51721"/>
    </source>
</evidence>
<comment type="subunit">
    <text evidence="10">Monomer. Associates with 30S ribosomal subunit, binds 16S rRNA.</text>
</comment>
<feature type="domain" description="CP-type G" evidence="12">
    <location>
        <begin position="63"/>
        <end position="221"/>
    </location>
</feature>
<dbReference type="PROSITE" id="PS51721">
    <property type="entry name" value="G_CP"/>
    <property type="match status" value="1"/>
</dbReference>
<dbReference type="EMBL" id="CP017634">
    <property type="protein sequence ID" value="ATW24691.1"/>
    <property type="molecule type" value="Genomic_DNA"/>
</dbReference>
<feature type="domain" description="EngC GTPase" evidence="11">
    <location>
        <begin position="72"/>
        <end position="219"/>
    </location>
</feature>
<keyword evidence="14" id="KW-1185">Reference proteome</keyword>
<organism evidence="13 14">
    <name type="scientific">Formimonas warabiya</name>
    <dbReference type="NCBI Taxonomy" id="1761012"/>
    <lineage>
        <taxon>Bacteria</taxon>
        <taxon>Bacillati</taxon>
        <taxon>Bacillota</taxon>
        <taxon>Clostridia</taxon>
        <taxon>Eubacteriales</taxon>
        <taxon>Peptococcaceae</taxon>
        <taxon>Candidatus Formimonas</taxon>
    </lineage>
</organism>
<name>A0A3G1KQF9_FORW1</name>
<sequence length="291" mass="32699">MEEGILIKGYGGFYYVKVGEKIRECSLRGKFRRLKQNFLPGDRVSISLLDEGKGVIEQVLPRTSELRRPPVANVEQVGVTFALKNPDPDFLLLDRILIMVRHHHLLPLIFFNKVDLVEEGRSDQLVRIYQKAGYPVIKCSTKTGEGIDEIRLLLKDKISVFTGPSGAGKSSLLNAVQQGLSLKTGHVSSKIGRGKHTTRHVELLELDLGGLVADTPGFSVLDMPPMLREDLDSFFPEIRAHAGVCRFHSCLHHQEPDCAVKEAVSAGEIDPGRYQRYLLFLQEVIENERRY</sequence>
<keyword evidence="8 10" id="KW-0694">RNA-binding</keyword>
<dbReference type="Pfam" id="PF03193">
    <property type="entry name" value="RsgA_GTPase"/>
    <property type="match status" value="1"/>
</dbReference>
<dbReference type="InterPro" id="IPR010914">
    <property type="entry name" value="RsgA_GTPase_dom"/>
</dbReference>
<evidence type="ECO:0000256" key="4">
    <source>
        <dbReference type="ARBA" id="ARBA00022730"/>
    </source>
</evidence>
<dbReference type="GO" id="GO:0005525">
    <property type="term" value="F:GTP binding"/>
    <property type="evidence" value="ECO:0007669"/>
    <property type="project" value="UniProtKB-UniRule"/>
</dbReference>
<dbReference type="Gene3D" id="3.40.50.300">
    <property type="entry name" value="P-loop containing nucleotide triphosphate hydrolases"/>
    <property type="match status" value="1"/>
</dbReference>
<dbReference type="GO" id="GO:0003924">
    <property type="term" value="F:GTPase activity"/>
    <property type="evidence" value="ECO:0007669"/>
    <property type="project" value="UniProtKB-UniRule"/>
</dbReference>
<dbReference type="InterPro" id="IPR030378">
    <property type="entry name" value="G_CP_dom"/>
</dbReference>
<dbReference type="AlphaFoldDB" id="A0A3G1KQF9"/>
<feature type="binding site" evidence="10">
    <location>
        <position position="245"/>
    </location>
    <ligand>
        <name>Zn(2+)</name>
        <dbReference type="ChEBI" id="CHEBI:29105"/>
    </ligand>
</feature>
<dbReference type="InterPro" id="IPR004881">
    <property type="entry name" value="Ribosome_biogen_GTPase_RsgA"/>
</dbReference>
<evidence type="ECO:0000256" key="5">
    <source>
        <dbReference type="ARBA" id="ARBA00022741"/>
    </source>
</evidence>
<evidence type="ECO:0000256" key="2">
    <source>
        <dbReference type="ARBA" id="ARBA00022517"/>
    </source>
</evidence>
<dbReference type="CDD" id="cd01854">
    <property type="entry name" value="YjeQ_EngC"/>
    <property type="match status" value="1"/>
</dbReference>
<dbReference type="OrthoDB" id="9809485at2"/>
<dbReference type="Gene3D" id="1.10.40.50">
    <property type="entry name" value="Probable gtpase engc, domain 3"/>
    <property type="match status" value="1"/>
</dbReference>
<keyword evidence="2 10" id="KW-0690">Ribosome biogenesis</keyword>
<dbReference type="CDD" id="cd04466">
    <property type="entry name" value="S1_YloQ_GTPase"/>
    <property type="match status" value="1"/>
</dbReference>
<gene>
    <name evidence="10" type="primary">rsgA</name>
    <name evidence="13" type="ORF">DCMF_07795</name>
</gene>
<feature type="binding site" evidence="10">
    <location>
        <position position="252"/>
    </location>
    <ligand>
        <name>Zn(2+)</name>
        <dbReference type="ChEBI" id="CHEBI:29105"/>
    </ligand>
</feature>
<dbReference type="InterPro" id="IPR031944">
    <property type="entry name" value="RsgA_N"/>
</dbReference>
<reference evidence="13 14" key="1">
    <citation type="submission" date="2016-10" db="EMBL/GenBank/DDBJ databases">
        <title>Complete Genome Sequence of Peptococcaceae strain DCMF.</title>
        <authorList>
            <person name="Edwards R.J."/>
            <person name="Holland S.I."/>
            <person name="Deshpande N.P."/>
            <person name="Wong Y.K."/>
            <person name="Ertan H."/>
            <person name="Manefield M."/>
            <person name="Russell T.L."/>
            <person name="Lee M.J."/>
        </authorList>
    </citation>
    <scope>NUCLEOTIDE SEQUENCE [LARGE SCALE GENOMIC DNA]</scope>
    <source>
        <strain evidence="13 14">DCMF</strain>
    </source>
</reference>
<dbReference type="Pfam" id="PF16745">
    <property type="entry name" value="RsgA_N"/>
    <property type="match status" value="1"/>
</dbReference>
<evidence type="ECO:0000256" key="8">
    <source>
        <dbReference type="ARBA" id="ARBA00022884"/>
    </source>
</evidence>
<dbReference type="RefSeq" id="WP_148133911.1">
    <property type="nucleotide sequence ID" value="NZ_CP017634.1"/>
</dbReference>
<dbReference type="PANTHER" id="PTHR32120:SF11">
    <property type="entry name" value="SMALL RIBOSOMAL SUBUNIT BIOGENESIS GTPASE RSGA 1, MITOCHONDRIAL-RELATED"/>
    <property type="match status" value="1"/>
</dbReference>
<keyword evidence="6 10" id="KW-0378">Hydrolase</keyword>
<feature type="binding site" evidence="10">
    <location>
        <begin position="112"/>
        <end position="115"/>
    </location>
    <ligand>
        <name>GTP</name>
        <dbReference type="ChEBI" id="CHEBI:37565"/>
    </ligand>
</feature>
<keyword evidence="1 10" id="KW-0963">Cytoplasm</keyword>
<evidence type="ECO:0000256" key="6">
    <source>
        <dbReference type="ARBA" id="ARBA00022801"/>
    </source>
</evidence>
<feature type="binding site" evidence="10">
    <location>
        <position position="258"/>
    </location>
    <ligand>
        <name>Zn(2+)</name>
        <dbReference type="ChEBI" id="CHEBI:29105"/>
    </ligand>
</feature>
<dbReference type="InterPro" id="IPR027417">
    <property type="entry name" value="P-loop_NTPase"/>
</dbReference>
<dbReference type="Gene3D" id="2.40.50.140">
    <property type="entry name" value="Nucleic acid-binding proteins"/>
    <property type="match status" value="1"/>
</dbReference>
<comment type="similarity">
    <text evidence="10">Belongs to the TRAFAC class YlqF/YawG GTPase family. RsgA subfamily.</text>
</comment>
<feature type="binding site" evidence="10">
    <location>
        <begin position="163"/>
        <end position="171"/>
    </location>
    <ligand>
        <name>GTP</name>
        <dbReference type="ChEBI" id="CHEBI:37565"/>
    </ligand>
</feature>
<dbReference type="PANTHER" id="PTHR32120">
    <property type="entry name" value="SMALL RIBOSOMAL SUBUNIT BIOGENESIS GTPASE RSGA"/>
    <property type="match status" value="1"/>
</dbReference>
<dbReference type="HAMAP" id="MF_01820">
    <property type="entry name" value="GTPase_RsgA"/>
    <property type="match status" value="1"/>
</dbReference>
<feature type="binding site" evidence="10">
    <location>
        <position position="250"/>
    </location>
    <ligand>
        <name>Zn(2+)</name>
        <dbReference type="ChEBI" id="CHEBI:29105"/>
    </ligand>
</feature>
<evidence type="ECO:0000256" key="10">
    <source>
        <dbReference type="HAMAP-Rule" id="MF_01820"/>
    </source>
</evidence>
<protein>
    <recommendedName>
        <fullName evidence="10">Small ribosomal subunit biogenesis GTPase RsgA</fullName>
        <ecNumber evidence="10">3.6.1.-</ecNumber>
    </recommendedName>
</protein>
<comment type="cofactor">
    <cofactor evidence="10">
        <name>Zn(2+)</name>
        <dbReference type="ChEBI" id="CHEBI:29105"/>
    </cofactor>
    <text evidence="10">Binds 1 zinc ion per subunit.</text>
</comment>
<evidence type="ECO:0000313" key="14">
    <source>
        <dbReference type="Proteomes" id="UP000323521"/>
    </source>
</evidence>
<proteinExistence type="inferred from homology"/>
<keyword evidence="3 10" id="KW-0479">Metal-binding</keyword>
<dbReference type="KEGG" id="fwa:DCMF_07795"/>
<evidence type="ECO:0000313" key="13">
    <source>
        <dbReference type="EMBL" id="ATW24691.1"/>
    </source>
</evidence>
<evidence type="ECO:0000256" key="9">
    <source>
        <dbReference type="ARBA" id="ARBA00023134"/>
    </source>
</evidence>
<evidence type="ECO:0000256" key="1">
    <source>
        <dbReference type="ARBA" id="ARBA00022490"/>
    </source>
</evidence>
<dbReference type="GO" id="GO:0042274">
    <property type="term" value="P:ribosomal small subunit biogenesis"/>
    <property type="evidence" value="ECO:0007669"/>
    <property type="project" value="UniProtKB-UniRule"/>
</dbReference>
<comment type="function">
    <text evidence="10">One of several proteins that assist in the late maturation steps of the functional core of the 30S ribosomal subunit. Helps release RbfA from mature subunits. May play a role in the assembly of ribosomal proteins into the subunit. Circularly permuted GTPase that catalyzes slow GTP hydrolysis, GTPase activity is stimulated by the 30S ribosomal subunit.</text>
</comment>
<dbReference type="PROSITE" id="PS50936">
    <property type="entry name" value="ENGC_GTPASE"/>
    <property type="match status" value="1"/>
</dbReference>
<dbReference type="EC" id="3.6.1.-" evidence="10"/>